<dbReference type="GO" id="GO:0003723">
    <property type="term" value="F:RNA binding"/>
    <property type="evidence" value="ECO:0007669"/>
    <property type="project" value="InterPro"/>
</dbReference>
<evidence type="ECO:0000313" key="3">
    <source>
        <dbReference type="EMBL" id="KMZ58688.1"/>
    </source>
</evidence>
<dbReference type="PANTHER" id="PTHR47926:SF498">
    <property type="entry name" value="PENTATRICOPEPTIDE REPEAT-CONTAINING PROTEIN"/>
    <property type="match status" value="1"/>
</dbReference>
<feature type="repeat" description="PPR" evidence="2">
    <location>
        <begin position="257"/>
        <end position="287"/>
    </location>
</feature>
<keyword evidence="4" id="KW-1185">Reference proteome</keyword>
<dbReference type="Proteomes" id="UP000036987">
    <property type="component" value="Unassembled WGS sequence"/>
</dbReference>
<dbReference type="GO" id="GO:0009451">
    <property type="term" value="P:RNA modification"/>
    <property type="evidence" value="ECO:0000318"/>
    <property type="project" value="GO_Central"/>
</dbReference>
<dbReference type="FunFam" id="1.25.40.10:FF:000366">
    <property type="entry name" value="Pentatricopeptide (PPR) repeat-containing protein"/>
    <property type="match status" value="1"/>
</dbReference>
<protein>
    <submittedName>
        <fullName evidence="3">Pentatricopeptide repeat-containing protein</fullName>
    </submittedName>
</protein>
<dbReference type="FunFam" id="1.25.40.10:FF:000627">
    <property type="entry name" value="Pentatricopeptide repeat-containing protein"/>
    <property type="match status" value="1"/>
</dbReference>
<evidence type="ECO:0000256" key="2">
    <source>
        <dbReference type="PROSITE-ProRule" id="PRU00708"/>
    </source>
</evidence>
<gene>
    <name evidence="3" type="ORF">ZOSMA_74G00290</name>
</gene>
<sequence length="615" mass="68563">MRGNGRSKKFRLLELAPLLSINTSTFSNPVHGTRISSKGSKSTLVLLTGGFHSSPYIITSLINLYSKCRSPFTALSVFRGAQYPNLVTWNSIIAGTVSNGLALEAFHLYSEMRSEGGLVPDEFTLPCAINACGDLKVTDEIDKIHGLAFKVGISGDVFVSSAMVNFYVKFGSVKVAEKLFDEMPERDVVLWNSMANGFAQVGKFEDSLRFYNRMESEGILPDSYTVTGIISVSTATGDMVTGRRIHELVKKFGYDSDVSVCNSLIDMYGKFGEVEEAVAIFETMPKKDLYSWNSTISMYQREGDHDRTMKLFDEMQKTNCPPDIVTICTILPVCTQLSALMRGRELHGYIIRRELNNEPYPFVENVLMDMYAKSGSLHNARSVFDTMQTQDTASWNILIGGYSCHGKVTEALEIFSTMCSMGIHPNDVTFVAVLSACSHTGLVDRGRRILDHMETDYNVTPTLEHYSCVVDMLGRAGRLSEAHSLLTNMPVESNPVVWRSYIAACQVHGDTHLAVEAANRLLEIEPEYGGSYVMLSNLYGSAGRYQNVSEIRLCMKIQNVRKIPGCSWMELKTGMHTFISRDISHPESDQIYSMLEVLIGRLRELGYVPDPNQKE</sequence>
<dbReference type="Gene3D" id="1.25.40.10">
    <property type="entry name" value="Tetratricopeptide repeat domain"/>
    <property type="match status" value="3"/>
</dbReference>
<dbReference type="InterPro" id="IPR046960">
    <property type="entry name" value="PPR_At4g14850-like_plant"/>
</dbReference>
<feature type="repeat" description="PPR" evidence="2">
    <location>
        <begin position="187"/>
        <end position="221"/>
    </location>
</feature>
<dbReference type="InterPro" id="IPR046849">
    <property type="entry name" value="E2_motif"/>
</dbReference>
<dbReference type="Pfam" id="PF01535">
    <property type="entry name" value="PPR"/>
    <property type="match status" value="2"/>
</dbReference>
<proteinExistence type="predicted"/>
<dbReference type="FunFam" id="1.25.40.10:FF:000031">
    <property type="entry name" value="Pentatricopeptide repeat-containing protein mitochondrial"/>
    <property type="match status" value="1"/>
</dbReference>
<dbReference type="EMBL" id="LFYR01001898">
    <property type="protein sequence ID" value="KMZ58688.1"/>
    <property type="molecule type" value="Genomic_DNA"/>
</dbReference>
<dbReference type="FunFam" id="1.25.40.10:FF:000344">
    <property type="entry name" value="Pentatricopeptide repeat-containing protein"/>
    <property type="match status" value="1"/>
</dbReference>
<comment type="caution">
    <text evidence="3">The sequence shown here is derived from an EMBL/GenBank/DDBJ whole genome shotgun (WGS) entry which is preliminary data.</text>
</comment>
<dbReference type="OMA" id="ELEPEHC"/>
<dbReference type="Pfam" id="PF20430">
    <property type="entry name" value="Eplus_motif"/>
    <property type="match status" value="1"/>
</dbReference>
<dbReference type="InterPro" id="IPR046848">
    <property type="entry name" value="E_motif"/>
</dbReference>
<feature type="repeat" description="PPR" evidence="2">
    <location>
        <begin position="288"/>
        <end position="322"/>
    </location>
</feature>
<reference evidence="4" key="1">
    <citation type="journal article" date="2016" name="Nature">
        <title>The genome of the seagrass Zostera marina reveals angiosperm adaptation to the sea.</title>
        <authorList>
            <person name="Olsen J.L."/>
            <person name="Rouze P."/>
            <person name="Verhelst B."/>
            <person name="Lin Y.-C."/>
            <person name="Bayer T."/>
            <person name="Collen J."/>
            <person name="Dattolo E."/>
            <person name="De Paoli E."/>
            <person name="Dittami S."/>
            <person name="Maumus F."/>
            <person name="Michel G."/>
            <person name="Kersting A."/>
            <person name="Lauritano C."/>
            <person name="Lohaus R."/>
            <person name="Toepel M."/>
            <person name="Tonon T."/>
            <person name="Vanneste K."/>
            <person name="Amirebrahimi M."/>
            <person name="Brakel J."/>
            <person name="Bostroem C."/>
            <person name="Chovatia M."/>
            <person name="Grimwood J."/>
            <person name="Jenkins J.W."/>
            <person name="Jueterbock A."/>
            <person name="Mraz A."/>
            <person name="Stam W.T."/>
            <person name="Tice H."/>
            <person name="Bornberg-Bauer E."/>
            <person name="Green P.J."/>
            <person name="Pearson G.A."/>
            <person name="Procaccini G."/>
            <person name="Duarte C.M."/>
            <person name="Schmutz J."/>
            <person name="Reusch T.B.H."/>
            <person name="Van de Peer Y."/>
        </authorList>
    </citation>
    <scope>NUCLEOTIDE SEQUENCE [LARGE SCALE GENOMIC DNA]</scope>
    <source>
        <strain evidence="4">cv. Finnish</strain>
    </source>
</reference>
<dbReference type="AlphaFoldDB" id="A0A0K9NQ12"/>
<name>A0A0K9NQ12_ZOSMR</name>
<dbReference type="InterPro" id="IPR011990">
    <property type="entry name" value="TPR-like_helical_dom_sf"/>
</dbReference>
<accession>A0A0K9NQ12</accession>
<evidence type="ECO:0000313" key="4">
    <source>
        <dbReference type="Proteomes" id="UP000036987"/>
    </source>
</evidence>
<dbReference type="Pfam" id="PF20431">
    <property type="entry name" value="E_motif"/>
    <property type="match status" value="1"/>
</dbReference>
<organism evidence="3 4">
    <name type="scientific">Zostera marina</name>
    <name type="common">Eelgrass</name>
    <dbReference type="NCBI Taxonomy" id="29655"/>
    <lineage>
        <taxon>Eukaryota</taxon>
        <taxon>Viridiplantae</taxon>
        <taxon>Streptophyta</taxon>
        <taxon>Embryophyta</taxon>
        <taxon>Tracheophyta</taxon>
        <taxon>Spermatophyta</taxon>
        <taxon>Magnoliopsida</taxon>
        <taxon>Liliopsida</taxon>
        <taxon>Zosteraceae</taxon>
        <taxon>Zostera</taxon>
    </lineage>
</organism>
<keyword evidence="1" id="KW-0677">Repeat</keyword>
<dbReference type="PANTHER" id="PTHR47926">
    <property type="entry name" value="PENTATRICOPEPTIDE REPEAT-CONTAINING PROTEIN"/>
    <property type="match status" value="1"/>
</dbReference>
<dbReference type="SUPFAM" id="SSF48452">
    <property type="entry name" value="TPR-like"/>
    <property type="match status" value="1"/>
</dbReference>
<dbReference type="OrthoDB" id="631241at2759"/>
<evidence type="ECO:0000256" key="1">
    <source>
        <dbReference type="ARBA" id="ARBA00022737"/>
    </source>
</evidence>
<feature type="repeat" description="PPR" evidence="2">
    <location>
        <begin position="85"/>
        <end position="119"/>
    </location>
</feature>
<feature type="repeat" description="PPR" evidence="2">
    <location>
        <begin position="391"/>
        <end position="425"/>
    </location>
</feature>
<dbReference type="Pfam" id="PF13041">
    <property type="entry name" value="PPR_2"/>
    <property type="match status" value="4"/>
</dbReference>
<dbReference type="InterPro" id="IPR002885">
    <property type="entry name" value="PPR_rpt"/>
</dbReference>
<dbReference type="NCBIfam" id="TIGR00756">
    <property type="entry name" value="PPR"/>
    <property type="match status" value="6"/>
</dbReference>
<dbReference type="PROSITE" id="PS51375">
    <property type="entry name" value="PPR"/>
    <property type="match status" value="5"/>
</dbReference>